<accession>A0A8D8RBM7</accession>
<reference evidence="1" key="1">
    <citation type="submission" date="2021-05" db="EMBL/GenBank/DDBJ databases">
        <authorList>
            <person name="Alioto T."/>
            <person name="Alioto T."/>
            <person name="Gomez Garrido J."/>
        </authorList>
    </citation>
    <scope>NUCLEOTIDE SEQUENCE</scope>
</reference>
<dbReference type="AlphaFoldDB" id="A0A8D8RBM7"/>
<dbReference type="EMBL" id="HBUF01150807">
    <property type="protein sequence ID" value="CAG6648189.1"/>
    <property type="molecule type" value="Transcribed_RNA"/>
</dbReference>
<proteinExistence type="predicted"/>
<name>A0A8D8RBM7_9HEMI</name>
<evidence type="ECO:0000313" key="1">
    <source>
        <dbReference type="EMBL" id="CAG6648189.1"/>
    </source>
</evidence>
<organism evidence="1">
    <name type="scientific">Cacopsylla melanoneura</name>
    <dbReference type="NCBI Taxonomy" id="428564"/>
    <lineage>
        <taxon>Eukaryota</taxon>
        <taxon>Metazoa</taxon>
        <taxon>Ecdysozoa</taxon>
        <taxon>Arthropoda</taxon>
        <taxon>Hexapoda</taxon>
        <taxon>Insecta</taxon>
        <taxon>Pterygota</taxon>
        <taxon>Neoptera</taxon>
        <taxon>Paraneoptera</taxon>
        <taxon>Hemiptera</taxon>
        <taxon>Sternorrhyncha</taxon>
        <taxon>Psylloidea</taxon>
        <taxon>Psyllidae</taxon>
        <taxon>Psyllinae</taxon>
        <taxon>Cacopsylla</taxon>
    </lineage>
</organism>
<protein>
    <submittedName>
        <fullName evidence="1">Uncharacterized protein</fullName>
    </submittedName>
</protein>
<sequence length="114" mass="12596">MMEAQTPCSNGHWRCVTASPHALLSTICPLLISSPPNSNWSPPLTARSSPVVPLLKPVLLIFQARYYGAIDSCQCSLRRIVNTMLIMLGLLGCRYFKTSPEGQGKLMLRFLCTN</sequence>